<name>A0A3R7I4J7_9ACTN</name>
<accession>A0A3R7I4J7</accession>
<dbReference type="OrthoDB" id="3854666at2"/>
<organism evidence="1 2">
    <name type="scientific">Streptomyces xinghaiensis</name>
    <dbReference type="NCBI Taxonomy" id="1038928"/>
    <lineage>
        <taxon>Bacteria</taxon>
        <taxon>Bacillati</taxon>
        <taxon>Actinomycetota</taxon>
        <taxon>Actinomycetes</taxon>
        <taxon>Kitasatosporales</taxon>
        <taxon>Streptomycetaceae</taxon>
        <taxon>Streptomyces</taxon>
    </lineage>
</organism>
<evidence type="ECO:0000313" key="2">
    <source>
        <dbReference type="Proteomes" id="UP000028058"/>
    </source>
</evidence>
<proteinExistence type="predicted"/>
<protein>
    <submittedName>
        <fullName evidence="1">Uncharacterized protein</fullName>
    </submittedName>
</protein>
<sequence length="82" mass="8970">MTEINEPLVEAPPIVVWPVTPGEPPFRLVEIRGEAVGKAESIVDVVTLAHDAGLVHVDLDDPAVVRWVGGGKYTWAPHHRFL</sequence>
<reference evidence="1 2" key="1">
    <citation type="journal article" date="2014" name="Genome Announc.">
        <title>Draft Genome Sequence of Streptomyces fradiae ATCC 19609, a Strain Highly Sensitive to Antibiotics.</title>
        <authorList>
            <person name="Bekker O.B."/>
            <person name="Klimina K.M."/>
            <person name="Vatlin A.A."/>
            <person name="Zakharevich N.V."/>
            <person name="Kasianov A.S."/>
            <person name="Danilenko V.N."/>
        </authorList>
    </citation>
    <scope>NUCLEOTIDE SEQUENCE [LARGE SCALE GENOMIC DNA]</scope>
    <source>
        <strain evidence="1 2">ATCC 19609</strain>
    </source>
</reference>
<keyword evidence="2" id="KW-1185">Reference proteome</keyword>
<dbReference type="Proteomes" id="UP000028058">
    <property type="component" value="Unassembled WGS sequence"/>
</dbReference>
<dbReference type="AlphaFoldDB" id="A0A3R7I4J7"/>
<gene>
    <name evidence="1" type="ORF">SFRA_021115</name>
</gene>
<dbReference type="EMBL" id="JNAD02000010">
    <property type="protein sequence ID" value="RKM93671.1"/>
    <property type="molecule type" value="Genomic_DNA"/>
</dbReference>
<dbReference type="RefSeq" id="WP_043462575.1">
    <property type="nucleotide sequence ID" value="NZ_CP134822.1"/>
</dbReference>
<evidence type="ECO:0000313" key="1">
    <source>
        <dbReference type="EMBL" id="RKM93671.1"/>
    </source>
</evidence>
<comment type="caution">
    <text evidence="1">The sequence shown here is derived from an EMBL/GenBank/DDBJ whole genome shotgun (WGS) entry which is preliminary data.</text>
</comment>